<evidence type="ECO:0000313" key="3">
    <source>
        <dbReference type="Proteomes" id="UP000276776"/>
    </source>
</evidence>
<organism evidence="4">
    <name type="scientific">Thelazia callipaeda</name>
    <name type="common">Oriental eyeworm</name>
    <name type="synonym">Parasitic nematode</name>
    <dbReference type="NCBI Taxonomy" id="103827"/>
    <lineage>
        <taxon>Eukaryota</taxon>
        <taxon>Metazoa</taxon>
        <taxon>Ecdysozoa</taxon>
        <taxon>Nematoda</taxon>
        <taxon>Chromadorea</taxon>
        <taxon>Rhabditida</taxon>
        <taxon>Spirurina</taxon>
        <taxon>Spiruromorpha</taxon>
        <taxon>Thelazioidea</taxon>
        <taxon>Thelaziidae</taxon>
        <taxon>Thelazia</taxon>
    </lineage>
</organism>
<dbReference type="AlphaFoldDB" id="A0A0N5CTN4"/>
<evidence type="ECO:0000256" key="1">
    <source>
        <dbReference type="SAM" id="MobiDB-lite"/>
    </source>
</evidence>
<accession>A0A0N5CTN4</accession>
<keyword evidence="3" id="KW-1185">Reference proteome</keyword>
<protein>
    <submittedName>
        <fullName evidence="4">Synaptonemal complex protein 2</fullName>
    </submittedName>
</protein>
<sequence>MSESEEEKLSQGVQEMQYLEEPKQKLPEHSNCSWKQKVMTWLGLSRKNAKYIFKNSF</sequence>
<reference evidence="4" key="1">
    <citation type="submission" date="2017-02" db="UniProtKB">
        <authorList>
            <consortium name="WormBaseParasite"/>
        </authorList>
    </citation>
    <scope>IDENTIFICATION</scope>
</reference>
<dbReference type="WBParaSite" id="TCLT_0000359501-mRNA-1">
    <property type="protein sequence ID" value="TCLT_0000359501-mRNA-1"/>
    <property type="gene ID" value="TCLT_0000359501"/>
</dbReference>
<proteinExistence type="predicted"/>
<evidence type="ECO:0000313" key="4">
    <source>
        <dbReference type="WBParaSite" id="TCLT_0000359501-mRNA-1"/>
    </source>
</evidence>
<feature type="region of interest" description="Disordered" evidence="1">
    <location>
        <begin position="1"/>
        <end position="27"/>
    </location>
</feature>
<dbReference type="EMBL" id="UYYF01001868">
    <property type="protein sequence ID" value="VDN00168.1"/>
    <property type="molecule type" value="Genomic_DNA"/>
</dbReference>
<dbReference type="Proteomes" id="UP000276776">
    <property type="component" value="Unassembled WGS sequence"/>
</dbReference>
<evidence type="ECO:0000313" key="2">
    <source>
        <dbReference type="EMBL" id="VDN00168.1"/>
    </source>
</evidence>
<name>A0A0N5CTN4_THECL</name>
<reference evidence="2 3" key="2">
    <citation type="submission" date="2018-11" db="EMBL/GenBank/DDBJ databases">
        <authorList>
            <consortium name="Pathogen Informatics"/>
        </authorList>
    </citation>
    <scope>NUCLEOTIDE SEQUENCE [LARGE SCALE GENOMIC DNA]</scope>
</reference>
<gene>
    <name evidence="2" type="ORF">TCLT_LOCUS3585</name>
</gene>